<feature type="domain" description="Response regulatory" evidence="9">
    <location>
        <begin position="661"/>
        <end position="779"/>
    </location>
</feature>
<dbReference type="SMART" id="SM00448">
    <property type="entry name" value="REC"/>
    <property type="match status" value="1"/>
</dbReference>
<evidence type="ECO:0000256" key="5">
    <source>
        <dbReference type="ARBA" id="ARBA00022777"/>
    </source>
</evidence>
<dbReference type="CDD" id="cd16916">
    <property type="entry name" value="HATPase_CheA-like"/>
    <property type="match status" value="1"/>
</dbReference>
<dbReference type="Gene3D" id="1.10.287.560">
    <property type="entry name" value="Histidine kinase CheA-like, homodimeric domain"/>
    <property type="match status" value="1"/>
</dbReference>
<dbReference type="InterPro" id="IPR001789">
    <property type="entry name" value="Sig_transdc_resp-reg_receiver"/>
</dbReference>
<dbReference type="Gene3D" id="3.30.565.10">
    <property type="entry name" value="Histidine kinase-like ATPase, C-terminal domain"/>
    <property type="match status" value="1"/>
</dbReference>
<keyword evidence="5 11" id="KW-0418">Kinase</keyword>
<evidence type="ECO:0000256" key="4">
    <source>
        <dbReference type="ARBA" id="ARBA00022679"/>
    </source>
</evidence>
<evidence type="ECO:0000256" key="2">
    <source>
        <dbReference type="ARBA" id="ARBA00012438"/>
    </source>
</evidence>
<evidence type="ECO:0000313" key="11">
    <source>
        <dbReference type="EMBL" id="MBM3225284.1"/>
    </source>
</evidence>
<dbReference type="Pfam" id="PF02518">
    <property type="entry name" value="HATPase_c"/>
    <property type="match status" value="1"/>
</dbReference>
<dbReference type="InterPro" id="IPR004358">
    <property type="entry name" value="Sig_transdc_His_kin-like_C"/>
</dbReference>
<feature type="domain" description="CheW-like" evidence="10">
    <location>
        <begin position="346"/>
        <end position="487"/>
    </location>
</feature>
<dbReference type="SMART" id="SM00387">
    <property type="entry name" value="HATPase_c"/>
    <property type="match status" value="1"/>
</dbReference>
<proteinExistence type="predicted"/>
<dbReference type="SMART" id="SM01231">
    <property type="entry name" value="H-kinase_dim"/>
    <property type="match status" value="1"/>
</dbReference>
<dbReference type="PRINTS" id="PR00344">
    <property type="entry name" value="BCTRLSENSOR"/>
</dbReference>
<dbReference type="SMART" id="SM00260">
    <property type="entry name" value="CheW"/>
    <property type="match status" value="2"/>
</dbReference>
<dbReference type="GO" id="GO:0006935">
    <property type="term" value="P:chemotaxis"/>
    <property type="evidence" value="ECO:0007669"/>
    <property type="project" value="InterPro"/>
</dbReference>
<protein>
    <recommendedName>
        <fullName evidence="2">histidine kinase</fullName>
        <ecNumber evidence="2">2.7.13.3</ecNumber>
    </recommendedName>
</protein>
<dbReference type="EMBL" id="VGLS01000531">
    <property type="protein sequence ID" value="MBM3225284.1"/>
    <property type="molecule type" value="Genomic_DNA"/>
</dbReference>
<dbReference type="InterPro" id="IPR003594">
    <property type="entry name" value="HATPase_dom"/>
</dbReference>
<keyword evidence="3 6" id="KW-0597">Phosphoprotein</keyword>
<sequence>YYVLFATLLDVDMISGLFALDADCVQPVPVSAPVVQPVLQASEPSPRPEAVPLLESPSVAPAPQPVPMPREAEVVASPPAAAAPKPGKSSGVTVAENTLRVHVKLLDSLMNLAGELVLTRNQLLRAVAAGDTPAIETTTQRVDLVTSELQEAIMSTRMQPLGNVFNKFQRIVRDLARDLGKDINLVIEGEEVELDKTVVEAIGDPLTHLVRNGIDHGIEMPDVRQGASKPAQATLRLSARHEAGQVVIEVTDDGAGIDPHKIKEKACSMGLRERAQLETMSDKELIKLIFLPGFSTAQKLTDISGRGVGMDVVYTNLTKLGGTIDIDSQVGRGTTFRIKLPLTLAIIPCLLVAVGPERYALPQVNLVELIRVPATQAAERVQSIGSALVLRRRGNLLPLVSLRELLGLEPPDVQTRQSRAINILVVAAGDIQYGLIVDALLDSEEIVVKPLGQHLQGCRGYAGATILGDGRVALILDVMGIRSMMQLADVQEDARKIKQAIATGVQTAAEAQTLLLVRNAPQEQFAIPLSLVSRIEKVPASAVQSSGGCRHMQYRGGTLRLLALEEVAQVTPREETATLAVIVFTTGGREIGLTVSSIIDILETTVGFDDMTFRQPGILGSAIIMGHTTLLVDLFGLVATALPQWIVKPAMAVTHAGTQPTVLVVEDSHFFLHHIRNFVEEAGYHVLTAMDGLEALQVLAAHGETIDLMLTDIEMPHMDGLELTMRVRQDPRLAALPIIAVTSITGESAEKRGLAAGIDEYLIKLDQEKILRSIAHHLTCSHAA</sequence>
<dbReference type="AlphaFoldDB" id="A0A938B3Q0"/>
<keyword evidence="4" id="KW-0808">Transferase</keyword>
<organism evidence="11 12">
    <name type="scientific">Tectimicrobiota bacterium</name>
    <dbReference type="NCBI Taxonomy" id="2528274"/>
    <lineage>
        <taxon>Bacteria</taxon>
        <taxon>Pseudomonadati</taxon>
        <taxon>Nitrospinota/Tectimicrobiota group</taxon>
        <taxon>Candidatus Tectimicrobiota</taxon>
    </lineage>
</organism>
<dbReference type="InterPro" id="IPR002545">
    <property type="entry name" value="CheW-lke_dom"/>
</dbReference>
<feature type="domain" description="Histidine kinase" evidence="8">
    <location>
        <begin position="135"/>
        <end position="344"/>
    </location>
</feature>
<evidence type="ECO:0000256" key="6">
    <source>
        <dbReference type="PROSITE-ProRule" id="PRU00169"/>
    </source>
</evidence>
<dbReference type="InterPro" id="IPR036890">
    <property type="entry name" value="HATPase_C_sf"/>
</dbReference>
<evidence type="ECO:0000256" key="3">
    <source>
        <dbReference type="ARBA" id="ARBA00022553"/>
    </source>
</evidence>
<dbReference type="GO" id="GO:0000155">
    <property type="term" value="F:phosphorelay sensor kinase activity"/>
    <property type="evidence" value="ECO:0007669"/>
    <property type="project" value="InterPro"/>
</dbReference>
<dbReference type="Gene3D" id="2.30.30.40">
    <property type="entry name" value="SH3 Domains"/>
    <property type="match status" value="1"/>
</dbReference>
<dbReference type="PROSITE" id="PS50851">
    <property type="entry name" value="CHEW"/>
    <property type="match status" value="2"/>
</dbReference>
<dbReference type="PROSITE" id="PS50109">
    <property type="entry name" value="HIS_KIN"/>
    <property type="match status" value="1"/>
</dbReference>
<comment type="caution">
    <text evidence="11">The sequence shown here is derived from an EMBL/GenBank/DDBJ whole genome shotgun (WGS) entry which is preliminary data.</text>
</comment>
<evidence type="ECO:0000259" key="8">
    <source>
        <dbReference type="PROSITE" id="PS50109"/>
    </source>
</evidence>
<evidence type="ECO:0000256" key="7">
    <source>
        <dbReference type="SAM" id="MobiDB-lite"/>
    </source>
</evidence>
<dbReference type="SUPFAM" id="SSF50341">
    <property type="entry name" value="CheW-like"/>
    <property type="match status" value="2"/>
</dbReference>
<feature type="domain" description="CheW-like" evidence="10">
    <location>
        <begin position="511"/>
        <end position="643"/>
    </location>
</feature>
<dbReference type="EC" id="2.7.13.3" evidence="2"/>
<dbReference type="PANTHER" id="PTHR43395:SF1">
    <property type="entry name" value="CHEMOTAXIS PROTEIN CHEA"/>
    <property type="match status" value="1"/>
</dbReference>
<evidence type="ECO:0000313" key="12">
    <source>
        <dbReference type="Proteomes" id="UP000712673"/>
    </source>
</evidence>
<evidence type="ECO:0000259" key="10">
    <source>
        <dbReference type="PROSITE" id="PS50851"/>
    </source>
</evidence>
<gene>
    <name evidence="11" type="ORF">FJZ47_15985</name>
</gene>
<comment type="catalytic activity">
    <reaction evidence="1">
        <text>ATP + protein L-histidine = ADP + protein N-phospho-L-histidine.</text>
        <dbReference type="EC" id="2.7.13.3"/>
    </reaction>
</comment>
<dbReference type="SUPFAM" id="SSF55874">
    <property type="entry name" value="ATPase domain of HSP90 chaperone/DNA topoisomerase II/histidine kinase"/>
    <property type="match status" value="1"/>
</dbReference>
<dbReference type="Pfam" id="PF00072">
    <property type="entry name" value="Response_reg"/>
    <property type="match status" value="1"/>
</dbReference>
<dbReference type="InterPro" id="IPR036097">
    <property type="entry name" value="HisK_dim/P_sf"/>
</dbReference>
<feature type="non-terminal residue" evidence="11">
    <location>
        <position position="1"/>
    </location>
</feature>
<dbReference type="Proteomes" id="UP000712673">
    <property type="component" value="Unassembled WGS sequence"/>
</dbReference>
<dbReference type="InterPro" id="IPR004105">
    <property type="entry name" value="CheA-like_dim"/>
</dbReference>
<evidence type="ECO:0000256" key="1">
    <source>
        <dbReference type="ARBA" id="ARBA00000085"/>
    </source>
</evidence>
<dbReference type="Gene3D" id="3.40.50.2300">
    <property type="match status" value="1"/>
</dbReference>
<dbReference type="Gene3D" id="2.40.50.180">
    <property type="entry name" value="CheA-289, Domain 4"/>
    <property type="match status" value="1"/>
</dbReference>
<dbReference type="InterPro" id="IPR005467">
    <property type="entry name" value="His_kinase_dom"/>
</dbReference>
<dbReference type="PANTHER" id="PTHR43395">
    <property type="entry name" value="SENSOR HISTIDINE KINASE CHEA"/>
    <property type="match status" value="1"/>
</dbReference>
<dbReference type="InterPro" id="IPR051315">
    <property type="entry name" value="Bact_Chemotaxis_CheA"/>
</dbReference>
<accession>A0A938B3Q0</accession>
<dbReference type="InterPro" id="IPR011006">
    <property type="entry name" value="CheY-like_superfamily"/>
</dbReference>
<dbReference type="InterPro" id="IPR036061">
    <property type="entry name" value="CheW-like_dom_sf"/>
</dbReference>
<reference evidence="11" key="1">
    <citation type="submission" date="2019-03" db="EMBL/GenBank/DDBJ databases">
        <title>Lake Tanganyika Metagenome-Assembled Genomes (MAGs).</title>
        <authorList>
            <person name="Tran P."/>
        </authorList>
    </citation>
    <scope>NUCLEOTIDE SEQUENCE</scope>
    <source>
        <strain evidence="11">K_DeepCast_65m_m2_066</strain>
    </source>
</reference>
<feature type="modified residue" description="4-aspartylphosphate" evidence="6">
    <location>
        <position position="712"/>
    </location>
</feature>
<feature type="region of interest" description="Disordered" evidence="7">
    <location>
        <begin position="41"/>
        <end position="91"/>
    </location>
</feature>
<dbReference type="SUPFAM" id="SSF52172">
    <property type="entry name" value="CheY-like"/>
    <property type="match status" value="1"/>
</dbReference>
<dbReference type="SUPFAM" id="SSF47384">
    <property type="entry name" value="Homodimeric domain of signal transducing histidine kinase"/>
    <property type="match status" value="1"/>
</dbReference>
<dbReference type="Pfam" id="PF02895">
    <property type="entry name" value="H-kinase_dim"/>
    <property type="match status" value="1"/>
</dbReference>
<dbReference type="InterPro" id="IPR037006">
    <property type="entry name" value="CheA-like_homodim_sf"/>
</dbReference>
<name>A0A938B3Q0_UNCTE</name>
<dbReference type="GO" id="GO:0005737">
    <property type="term" value="C:cytoplasm"/>
    <property type="evidence" value="ECO:0007669"/>
    <property type="project" value="InterPro"/>
</dbReference>
<dbReference type="CDD" id="cd00731">
    <property type="entry name" value="CheA_reg"/>
    <property type="match status" value="1"/>
</dbReference>
<evidence type="ECO:0000259" key="9">
    <source>
        <dbReference type="PROSITE" id="PS50110"/>
    </source>
</evidence>
<dbReference type="Pfam" id="PF01584">
    <property type="entry name" value="CheW"/>
    <property type="match status" value="2"/>
</dbReference>
<feature type="compositionally biased region" description="Low complexity" evidence="7">
    <location>
        <begin position="74"/>
        <end position="91"/>
    </location>
</feature>
<dbReference type="PROSITE" id="PS50110">
    <property type="entry name" value="RESPONSE_REGULATORY"/>
    <property type="match status" value="1"/>
</dbReference>
<dbReference type="FunFam" id="3.30.565.10:FF:000016">
    <property type="entry name" value="Chemotaxis protein CheA, putative"/>
    <property type="match status" value="1"/>
</dbReference>